<evidence type="ECO:0000313" key="1">
    <source>
        <dbReference type="EMBL" id="CDP34206.1"/>
    </source>
</evidence>
<accession>A0A060T4Z2</accession>
<organism evidence="1">
    <name type="scientific">Blastobotrys adeninivorans</name>
    <name type="common">Yeast</name>
    <name type="synonym">Arxula adeninivorans</name>
    <dbReference type="NCBI Taxonomy" id="409370"/>
    <lineage>
        <taxon>Eukaryota</taxon>
        <taxon>Fungi</taxon>
        <taxon>Dikarya</taxon>
        <taxon>Ascomycota</taxon>
        <taxon>Saccharomycotina</taxon>
        <taxon>Dipodascomycetes</taxon>
        <taxon>Dipodascales</taxon>
        <taxon>Trichomonascaceae</taxon>
        <taxon>Blastobotrys</taxon>
    </lineage>
</organism>
<dbReference type="EMBL" id="HG937693">
    <property type="protein sequence ID" value="CDP34206.1"/>
    <property type="molecule type" value="Genomic_DNA"/>
</dbReference>
<reference evidence="1" key="1">
    <citation type="submission" date="2014-02" db="EMBL/GenBank/DDBJ databases">
        <authorList>
            <person name="Genoscope - CEA"/>
        </authorList>
    </citation>
    <scope>NUCLEOTIDE SEQUENCE</scope>
    <source>
        <strain evidence="1">LS3</strain>
    </source>
</reference>
<proteinExistence type="predicted"/>
<sequence length="118" mass="13255">MYCVPVQQRTRHSERATCGAAYPLDKKSTGWTTKFHPWDSDYYCELGARGWIRECTIKQLGIRLCRDHGYGERYPLILATESARPIIFAFTNPGAEGLIISDAALNARARYADENGGP</sequence>
<name>A0A060T4Z2_BLAAD</name>
<dbReference type="AlphaFoldDB" id="A0A060T4Z2"/>
<gene>
    <name evidence="1" type="ORF">GNLVRS02_ARAD1C07106g</name>
</gene>
<protein>
    <submittedName>
        <fullName evidence="1">ARAD1C07106p</fullName>
    </submittedName>
</protein>
<reference evidence="1" key="2">
    <citation type="submission" date="2014-06" db="EMBL/GenBank/DDBJ databases">
        <title>The complete genome of Blastobotrys (Arxula) adeninivorans LS3 - a yeast of biotechnological interest.</title>
        <authorList>
            <person name="Kunze G."/>
            <person name="Gaillardin C."/>
            <person name="Czernicka M."/>
            <person name="Durrens P."/>
            <person name="Martin T."/>
            <person name="Boer E."/>
            <person name="Gabaldon T."/>
            <person name="Cruz J."/>
            <person name="Talla E."/>
            <person name="Marck C."/>
            <person name="Goffeau A."/>
            <person name="Barbe V."/>
            <person name="Baret P."/>
            <person name="Baronian K."/>
            <person name="Beier S."/>
            <person name="Bleykasten C."/>
            <person name="Bode R."/>
            <person name="Casaregola S."/>
            <person name="Despons L."/>
            <person name="Fairhead C."/>
            <person name="Giersberg M."/>
            <person name="Gierski P."/>
            <person name="Hahnel U."/>
            <person name="Hartmann A."/>
            <person name="Jankowska D."/>
            <person name="Jubin C."/>
            <person name="Jung P."/>
            <person name="Lafontaine I."/>
            <person name="Leh-Louis V."/>
            <person name="Lemaire M."/>
            <person name="Marcet-Houben M."/>
            <person name="Mascher M."/>
            <person name="Morel G."/>
            <person name="Richard G.-F."/>
            <person name="Riechen J."/>
            <person name="Sacerdot C."/>
            <person name="Sarkar A."/>
            <person name="Savel G."/>
            <person name="Schacherer J."/>
            <person name="Sherman D."/>
            <person name="Straub M.-L."/>
            <person name="Stein N."/>
            <person name="Thierry A."/>
            <person name="Trautwein-Schult A."/>
            <person name="Westhof E."/>
            <person name="Worch S."/>
            <person name="Dujon B."/>
            <person name="Souciet J.-L."/>
            <person name="Wincker P."/>
            <person name="Scholz U."/>
            <person name="Neuveglise N."/>
        </authorList>
    </citation>
    <scope>NUCLEOTIDE SEQUENCE</scope>
    <source>
        <strain evidence="1">LS3</strain>
    </source>
</reference>